<gene>
    <name evidence="2" type="ordered locus">Bind_1766</name>
</gene>
<feature type="compositionally biased region" description="Gly residues" evidence="1">
    <location>
        <begin position="86"/>
        <end position="97"/>
    </location>
</feature>
<accession>B2ICX3</accession>
<evidence type="ECO:0000313" key="3">
    <source>
        <dbReference type="Proteomes" id="UP000001695"/>
    </source>
</evidence>
<dbReference type="KEGG" id="bid:Bind_1766"/>
<evidence type="ECO:0000313" key="2">
    <source>
        <dbReference type="EMBL" id="ACB95394.1"/>
    </source>
</evidence>
<sequence length="223" mass="23558">MEKTILSGVAAHSNNKILRLRRTYLFAAIFFAWAPCSYAEDCEAEKKRVEAADPDTTVVCEDRPVGYGAPSGPSGGGDEGSNTGSGHEGGGGGGGRQQGAQRVVEPDAFQFKRCPGNTQWSYCTAIRFVGGVPPAFVDVGVTVNAPLIRRDGNPLVAQEAQLDSAIAASTTATYFMNALKSHAVSPSEVSALFSKHMDQVIRSTGIGYRVQRCNPVPNPPPPC</sequence>
<reference evidence="2 3" key="2">
    <citation type="journal article" date="2010" name="J. Bacteriol.">
        <title>Complete genome sequence of Beijerinckia indica subsp. indica.</title>
        <authorList>
            <person name="Tamas I."/>
            <person name="Dedysh S.N."/>
            <person name="Liesack W."/>
            <person name="Stott M.B."/>
            <person name="Alam M."/>
            <person name="Murrell J.C."/>
            <person name="Dunfield P.F."/>
        </authorList>
    </citation>
    <scope>NUCLEOTIDE SEQUENCE [LARGE SCALE GENOMIC DNA]</scope>
    <source>
        <strain evidence="3">ATCC 9039 / DSM 1715 / NCIMB 8712</strain>
    </source>
</reference>
<dbReference type="HOGENOM" id="CLU_1238204_0_0_5"/>
<name>B2ICX3_BEII9</name>
<dbReference type="EMBL" id="CP001016">
    <property type="protein sequence ID" value="ACB95394.1"/>
    <property type="molecule type" value="Genomic_DNA"/>
</dbReference>
<keyword evidence="3" id="KW-1185">Reference proteome</keyword>
<evidence type="ECO:0000256" key="1">
    <source>
        <dbReference type="SAM" id="MobiDB-lite"/>
    </source>
</evidence>
<proteinExistence type="predicted"/>
<organism evidence="2 3">
    <name type="scientific">Beijerinckia indica subsp. indica (strain ATCC 9039 / DSM 1715 / NCIMB 8712)</name>
    <dbReference type="NCBI Taxonomy" id="395963"/>
    <lineage>
        <taxon>Bacteria</taxon>
        <taxon>Pseudomonadati</taxon>
        <taxon>Pseudomonadota</taxon>
        <taxon>Alphaproteobacteria</taxon>
        <taxon>Hyphomicrobiales</taxon>
        <taxon>Beijerinckiaceae</taxon>
        <taxon>Beijerinckia</taxon>
    </lineage>
</organism>
<feature type="region of interest" description="Disordered" evidence="1">
    <location>
        <begin position="60"/>
        <end position="100"/>
    </location>
</feature>
<dbReference type="Proteomes" id="UP000001695">
    <property type="component" value="Chromosome"/>
</dbReference>
<reference evidence="3" key="1">
    <citation type="submission" date="2008-03" db="EMBL/GenBank/DDBJ databases">
        <title>Complete sequence of chromosome of Beijerinckia indica subsp. indica ATCC 9039.</title>
        <authorList>
            <consortium name="US DOE Joint Genome Institute"/>
            <person name="Copeland A."/>
            <person name="Lucas S."/>
            <person name="Lapidus A."/>
            <person name="Glavina del Rio T."/>
            <person name="Dalin E."/>
            <person name="Tice H."/>
            <person name="Bruce D."/>
            <person name="Goodwin L."/>
            <person name="Pitluck S."/>
            <person name="LaButti K."/>
            <person name="Schmutz J."/>
            <person name="Larimer F."/>
            <person name="Land M."/>
            <person name="Hauser L."/>
            <person name="Kyrpides N."/>
            <person name="Mikhailova N."/>
            <person name="Dunfield P.F."/>
            <person name="Dedysh S.N."/>
            <person name="Liesack W."/>
            <person name="Saw J.H."/>
            <person name="Alam M."/>
            <person name="Chen Y."/>
            <person name="Murrell J.C."/>
            <person name="Richardson P."/>
        </authorList>
    </citation>
    <scope>NUCLEOTIDE SEQUENCE [LARGE SCALE GENOMIC DNA]</scope>
    <source>
        <strain evidence="3">ATCC 9039 / DSM 1715 / NCIMB 8712</strain>
    </source>
</reference>
<protein>
    <submittedName>
        <fullName evidence="2">Uncharacterized protein</fullName>
    </submittedName>
</protein>
<dbReference type="AlphaFoldDB" id="B2ICX3"/>